<reference evidence="2" key="1">
    <citation type="submission" date="2009-12" db="EMBL/GenBank/DDBJ databases">
        <authorList>
            <person name="Weinstock G."/>
            <person name="Sodergren E."/>
            <person name="Clifton S."/>
            <person name="Fulton L."/>
            <person name="Fulton B."/>
            <person name="Courtney L."/>
            <person name="Fronick C."/>
            <person name="Harrison M."/>
            <person name="Strong C."/>
            <person name="Farmer C."/>
            <person name="Delahaunty K."/>
            <person name="Markovic C."/>
            <person name="Hall O."/>
            <person name="Minx P."/>
            <person name="Tomlinson C."/>
            <person name="Mitreva M."/>
            <person name="Nelson J."/>
            <person name="Hou S."/>
            <person name="Wollam A."/>
            <person name="Pepin K.H."/>
            <person name="Johnson M."/>
            <person name="Bhonagiri V."/>
            <person name="Nash W.E."/>
            <person name="Warren W."/>
            <person name="Chinwalla A."/>
            <person name="Mardis E.R."/>
            <person name="Wilson R.K."/>
        </authorList>
    </citation>
    <scope>NUCLEOTIDE SEQUENCE [LARGE SCALE GENOMIC DNA]</scope>
    <source>
        <strain evidence="2">DSM 4541</strain>
    </source>
</reference>
<evidence type="ECO:0000313" key="3">
    <source>
        <dbReference type="Proteomes" id="UP000005512"/>
    </source>
</evidence>
<dbReference type="STRING" id="500637.PROVRUST_07657"/>
<dbReference type="AlphaFoldDB" id="D1P5Z4"/>
<comment type="caution">
    <text evidence="2">The sequence shown here is derived from an EMBL/GenBank/DDBJ whole genome shotgun (WGS) entry which is preliminary data.</text>
</comment>
<evidence type="ECO:0000256" key="1">
    <source>
        <dbReference type="SAM" id="MobiDB-lite"/>
    </source>
</evidence>
<dbReference type="EMBL" id="ABXV02000042">
    <property type="protein sequence ID" value="EFB71117.1"/>
    <property type="molecule type" value="Genomic_DNA"/>
</dbReference>
<name>D1P5Z4_9GAMM</name>
<gene>
    <name evidence="2" type="ORF">PROVRUST_07657</name>
</gene>
<protein>
    <submittedName>
        <fullName evidence="2">Uncharacterized protein</fullName>
    </submittedName>
</protein>
<dbReference type="HOGENOM" id="CLU_2247675_0_0_6"/>
<feature type="region of interest" description="Disordered" evidence="1">
    <location>
        <begin position="85"/>
        <end position="104"/>
    </location>
</feature>
<organism evidence="2 3">
    <name type="scientific">Providencia rustigianii DSM 4541</name>
    <dbReference type="NCBI Taxonomy" id="500637"/>
    <lineage>
        <taxon>Bacteria</taxon>
        <taxon>Pseudomonadati</taxon>
        <taxon>Pseudomonadota</taxon>
        <taxon>Gammaproteobacteria</taxon>
        <taxon>Enterobacterales</taxon>
        <taxon>Morganellaceae</taxon>
        <taxon>Providencia</taxon>
    </lineage>
</organism>
<keyword evidence="3" id="KW-1185">Reference proteome</keyword>
<dbReference type="Proteomes" id="UP000005512">
    <property type="component" value="Unassembled WGS sequence"/>
</dbReference>
<proteinExistence type="predicted"/>
<accession>D1P5Z4</accession>
<evidence type="ECO:0000313" key="2">
    <source>
        <dbReference type="EMBL" id="EFB71117.1"/>
    </source>
</evidence>
<sequence>MCQQEYKKIQIVFINSRQIIASTRVYQNFRDLAVDNWITLHTKRFTATSVYVAILPMTEIPIKITNQWKLNNFQVQCSSGITNMDEKPCHGSRKNPLTMSGFPR</sequence>